<dbReference type="Gene3D" id="3.30.250.20">
    <property type="entry name" value="L1 transposable element, C-terminal domain"/>
    <property type="match status" value="1"/>
</dbReference>
<evidence type="ECO:0000313" key="2">
    <source>
        <dbReference type="Proteomes" id="UP001066276"/>
    </source>
</evidence>
<organism evidence="1 2">
    <name type="scientific">Pleurodeles waltl</name>
    <name type="common">Iberian ribbed newt</name>
    <dbReference type="NCBI Taxonomy" id="8319"/>
    <lineage>
        <taxon>Eukaryota</taxon>
        <taxon>Metazoa</taxon>
        <taxon>Chordata</taxon>
        <taxon>Craniata</taxon>
        <taxon>Vertebrata</taxon>
        <taxon>Euteleostomi</taxon>
        <taxon>Amphibia</taxon>
        <taxon>Batrachia</taxon>
        <taxon>Caudata</taxon>
        <taxon>Salamandroidea</taxon>
        <taxon>Salamandridae</taxon>
        <taxon>Pleurodelinae</taxon>
        <taxon>Pleurodeles</taxon>
    </lineage>
</organism>
<name>A0AAV7UK16_PLEWA</name>
<dbReference type="InterPro" id="IPR042566">
    <property type="entry name" value="L1_C"/>
</dbReference>
<dbReference type="PANTHER" id="PTHR11505">
    <property type="entry name" value="L1 TRANSPOSABLE ELEMENT-RELATED"/>
    <property type="match status" value="1"/>
</dbReference>
<gene>
    <name evidence="1" type="ORF">NDU88_006097</name>
</gene>
<protein>
    <submittedName>
        <fullName evidence="1">Uncharacterized protein</fullName>
    </submittedName>
</protein>
<sequence length="178" mass="20606">MDDLESRSRRNNLRIVGIAESTSIANMENFIKSLLIQLLGRDTFSAFFVVERAHRSLPARPLPGAPPRPVIARLLNYRDRDAALRRARELKTLRYECMTLSLYSDFILQVQEVRKQFLPAKKQLRELQLDYRMLYPAKLRVDVDGSTIFFTDHKKLEQFVSRKLADKRSAPAAEPADD</sequence>
<reference evidence="1" key="1">
    <citation type="journal article" date="2022" name="bioRxiv">
        <title>Sequencing and chromosome-scale assembly of the giantPleurodeles waltlgenome.</title>
        <authorList>
            <person name="Brown T."/>
            <person name="Elewa A."/>
            <person name="Iarovenko S."/>
            <person name="Subramanian E."/>
            <person name="Araus A.J."/>
            <person name="Petzold A."/>
            <person name="Susuki M."/>
            <person name="Suzuki K.-i.T."/>
            <person name="Hayashi T."/>
            <person name="Toyoda A."/>
            <person name="Oliveira C."/>
            <person name="Osipova E."/>
            <person name="Leigh N.D."/>
            <person name="Simon A."/>
            <person name="Yun M.H."/>
        </authorList>
    </citation>
    <scope>NUCLEOTIDE SEQUENCE</scope>
    <source>
        <strain evidence="1">20211129_DDA</strain>
        <tissue evidence="1">Liver</tissue>
    </source>
</reference>
<dbReference type="InterPro" id="IPR004244">
    <property type="entry name" value="Transposase_22"/>
</dbReference>
<dbReference type="Proteomes" id="UP001066276">
    <property type="component" value="Chromosome 3_1"/>
</dbReference>
<accession>A0AAV7UK16</accession>
<dbReference type="Gene3D" id="3.30.70.1820">
    <property type="entry name" value="L1 transposable element, RRM domain"/>
    <property type="match status" value="1"/>
</dbReference>
<comment type="caution">
    <text evidence="1">The sequence shown here is derived from an EMBL/GenBank/DDBJ whole genome shotgun (WGS) entry which is preliminary data.</text>
</comment>
<keyword evidence="2" id="KW-1185">Reference proteome</keyword>
<dbReference type="AlphaFoldDB" id="A0AAV7UK16"/>
<evidence type="ECO:0000313" key="1">
    <source>
        <dbReference type="EMBL" id="KAJ1189349.1"/>
    </source>
</evidence>
<dbReference type="EMBL" id="JANPWB010000005">
    <property type="protein sequence ID" value="KAJ1189349.1"/>
    <property type="molecule type" value="Genomic_DNA"/>
</dbReference>
<proteinExistence type="predicted"/>